<dbReference type="EMBL" id="CP002831">
    <property type="protein sequence ID" value="AFC23645.1"/>
    <property type="molecule type" value="Genomic_DNA"/>
</dbReference>
<dbReference type="AlphaFoldDB" id="H6L2I7"/>
<reference evidence="2" key="1">
    <citation type="submission" date="2011-06" db="EMBL/GenBank/DDBJ databases">
        <authorList>
            <person name="Saw J.H.W."/>
            <person name="Kanbe M."/>
            <person name="Aizawa S.-I."/>
            <person name="Saito J.A."/>
            <person name="Young A."/>
            <person name="Hou S."/>
            <person name="Alam M."/>
        </authorList>
    </citation>
    <scope>NUCLEOTIDE SEQUENCE</scope>
    <source>
        <strain evidence="2">Lewin</strain>
    </source>
</reference>
<evidence type="ECO:0000313" key="3">
    <source>
        <dbReference type="Proteomes" id="UP000007519"/>
    </source>
</evidence>
<keyword evidence="3" id="KW-1185">Reference proteome</keyword>
<dbReference type="OrthoDB" id="9817461at2"/>
<evidence type="ECO:0000313" key="2">
    <source>
        <dbReference type="EMBL" id="AFC23645.1"/>
    </source>
</evidence>
<dbReference type="HOGENOM" id="CLU_760520_0_0_10"/>
<feature type="signal peptide" evidence="1">
    <location>
        <begin position="1"/>
        <end position="20"/>
    </location>
</feature>
<evidence type="ECO:0000256" key="1">
    <source>
        <dbReference type="SAM" id="SignalP"/>
    </source>
</evidence>
<accession>H6L2I7</accession>
<keyword evidence="1" id="KW-0732">Signal</keyword>
<proteinExistence type="predicted"/>
<dbReference type="RefSeq" id="WP_015691296.1">
    <property type="nucleotide sequence ID" value="NC_016940.1"/>
</dbReference>
<sequence length="364" mass="41380">MKSPFFFMLALLLALFSACSEQSPTDIQGVWYLEHVLKDGQKIAVQRANSLRIYEEGMSLSWSRNSSHTEVSWSGNRAEPKDLGWVTTMACCDSDLDNELQELLGNDFEILRQSKDSLIVKTGQSEWHFSRNRLPLELSASSWLIEEVREKATGDSWQPPLPYRLDFQAEGYRFFLEANSCWQTCEYAEGRIYPKETGSCTEACCDAPRTEWLKAMRLDSLTYSLADNQLVLSSANYELIAQPLRGLQAEAKPLPAEKLRGLRWELESYSNGMMTSVHAMQHIFSFEEGQGAISWENERCQRDCNFKGQTLSLKPCAEGCCPQTAGDISEQFEGDFLVFSEGDQIVLRKGDIEYSLRPIRGDKF</sequence>
<dbReference type="eggNOG" id="COG3187">
    <property type="taxonomic scope" value="Bacteria"/>
</dbReference>
<feature type="chain" id="PRO_5003604572" description="META domain-containing protein" evidence="1">
    <location>
        <begin position="21"/>
        <end position="364"/>
    </location>
</feature>
<name>H6L2I7_SAPGL</name>
<gene>
    <name evidence="2" type="ordered locus">SGRA_0909</name>
</gene>
<protein>
    <recommendedName>
        <fullName evidence="4">META domain-containing protein</fullName>
    </recommendedName>
</protein>
<organism evidence="2 3">
    <name type="scientific">Saprospira grandis (strain Lewin)</name>
    <dbReference type="NCBI Taxonomy" id="984262"/>
    <lineage>
        <taxon>Bacteria</taxon>
        <taxon>Pseudomonadati</taxon>
        <taxon>Bacteroidota</taxon>
        <taxon>Saprospiria</taxon>
        <taxon>Saprospirales</taxon>
        <taxon>Saprospiraceae</taxon>
        <taxon>Saprospira</taxon>
    </lineage>
</organism>
<evidence type="ECO:0008006" key="4">
    <source>
        <dbReference type="Google" id="ProtNLM"/>
    </source>
</evidence>
<dbReference type="Proteomes" id="UP000007519">
    <property type="component" value="Chromosome"/>
</dbReference>
<dbReference type="KEGG" id="sgn:SGRA_0909"/>
<reference evidence="2" key="2">
    <citation type="journal article" date="2012" name="Stand. Genomic Sci.">
        <title>Complete genome sequencing and analysis of Saprospira grandis str. Lewin, a predatory marine bacterium.</title>
        <authorList>
            <person name="Saw J.H."/>
            <person name="Yuryev A."/>
            <person name="Kanbe M."/>
            <person name="Hou S."/>
            <person name="Young A.G."/>
            <person name="Aizawa S."/>
            <person name="Alam M."/>
        </authorList>
    </citation>
    <scope>NUCLEOTIDE SEQUENCE [LARGE SCALE GENOMIC DNA]</scope>
    <source>
        <strain evidence="2">Lewin</strain>
    </source>
</reference>
<dbReference type="PROSITE" id="PS51257">
    <property type="entry name" value="PROKAR_LIPOPROTEIN"/>
    <property type="match status" value="1"/>
</dbReference>